<dbReference type="Pfam" id="PF01370">
    <property type="entry name" value="Epimerase"/>
    <property type="match status" value="1"/>
</dbReference>
<dbReference type="Proteomes" id="UP000219439">
    <property type="component" value="Unassembled WGS sequence"/>
</dbReference>
<accession>A0A285PD99</accession>
<reference evidence="2 3" key="1">
    <citation type="submission" date="2017-09" db="EMBL/GenBank/DDBJ databases">
        <authorList>
            <person name="Ehlers B."/>
            <person name="Leendertz F.H."/>
        </authorList>
    </citation>
    <scope>NUCLEOTIDE SEQUENCE [LARGE SCALE GENOMIC DNA]</scope>
    <source>
        <strain evidence="2 3">DSM 18289</strain>
    </source>
</reference>
<evidence type="ECO:0000313" key="3">
    <source>
        <dbReference type="Proteomes" id="UP000219439"/>
    </source>
</evidence>
<dbReference type="PANTHER" id="PTHR43245">
    <property type="entry name" value="BIFUNCTIONAL POLYMYXIN RESISTANCE PROTEIN ARNA"/>
    <property type="match status" value="1"/>
</dbReference>
<dbReference type="InterPro" id="IPR001509">
    <property type="entry name" value="Epimerase_deHydtase"/>
</dbReference>
<dbReference type="PANTHER" id="PTHR43245:SF51">
    <property type="entry name" value="SHORT CHAIN DEHYDROGENASE_REDUCTASE FAMILY 42E, MEMBER 2"/>
    <property type="match status" value="1"/>
</dbReference>
<evidence type="ECO:0000313" key="2">
    <source>
        <dbReference type="EMBL" id="SNZ19207.1"/>
    </source>
</evidence>
<evidence type="ECO:0000259" key="1">
    <source>
        <dbReference type="Pfam" id="PF01370"/>
    </source>
</evidence>
<dbReference type="AlphaFoldDB" id="A0A285PD99"/>
<feature type="domain" description="NAD-dependent epimerase/dehydratase" evidence="1">
    <location>
        <begin position="3"/>
        <end position="226"/>
    </location>
</feature>
<keyword evidence="3" id="KW-1185">Reference proteome</keyword>
<gene>
    <name evidence="2" type="ORF">SAMN06265368_2287</name>
</gene>
<dbReference type="Gene3D" id="3.40.50.720">
    <property type="entry name" value="NAD(P)-binding Rossmann-like Domain"/>
    <property type="match status" value="1"/>
</dbReference>
<name>A0A285PD99_9HYPH</name>
<protein>
    <submittedName>
        <fullName evidence="2">Nucleoside-diphosphate-sugar epimerase</fullName>
    </submittedName>
</protein>
<dbReference type="InterPro" id="IPR036291">
    <property type="entry name" value="NAD(P)-bd_dom_sf"/>
</dbReference>
<dbReference type="InterPro" id="IPR050177">
    <property type="entry name" value="Lipid_A_modif_metabolic_enz"/>
</dbReference>
<dbReference type="EMBL" id="OBEL01000002">
    <property type="protein sequence ID" value="SNZ19207.1"/>
    <property type="molecule type" value="Genomic_DNA"/>
</dbReference>
<sequence>MKILVTGATGFLGGALIRTLASKHDVIALGRNAARCDHLRSNNFHVLQVDLSQPGTLPDAGQIGPVDAIIHCAALSAPWGPAQAFEDANLHGTLTALELAERLEVSRFVHISSPTVTFELKDQIRVREDHPLPHPINDYARTKALAEKEVLARPELGPVILRPRGIYGSGDETLLPRLLRAATKGPLPLIRGGAAAIDLTHISDVIRAIEAALTGDHIIEGEVFHISGGEVIPIKDIVERCCQRCDVPLRWRPLPFTPALIATRMMEWASYRWPVRQEPSITAYTLGLFSFRQSLDISKAEQLLDWRPQVPFDVGFNEATQGWPQ</sequence>
<proteinExistence type="predicted"/>
<dbReference type="RefSeq" id="WP_170956059.1">
    <property type="nucleotide sequence ID" value="NZ_OBEL01000002.1"/>
</dbReference>
<dbReference type="SUPFAM" id="SSF51735">
    <property type="entry name" value="NAD(P)-binding Rossmann-fold domains"/>
    <property type="match status" value="1"/>
</dbReference>
<organism evidence="2 3">
    <name type="scientific">Cohaesibacter gelatinilyticus</name>
    <dbReference type="NCBI Taxonomy" id="372072"/>
    <lineage>
        <taxon>Bacteria</taxon>
        <taxon>Pseudomonadati</taxon>
        <taxon>Pseudomonadota</taxon>
        <taxon>Alphaproteobacteria</taxon>
        <taxon>Hyphomicrobiales</taxon>
        <taxon>Cohaesibacteraceae</taxon>
    </lineage>
</organism>